<sequence>MSIDGHSTSSSLYGLSELSSSRQPKRALLVISLLIIFIESSRSHHFSNGNTSKHDYLPDCPTQKILDESMASASNPVNQSTSQDFESNNLHSANPELHHKPVTLLVCHQSIMAAAYSDCVGVFS</sequence>
<dbReference type="EMBL" id="UZAK01013573">
    <property type="protein sequence ID" value="VDP03093.1"/>
    <property type="molecule type" value="Genomic_DNA"/>
</dbReference>
<dbReference type="AlphaFoldDB" id="A0A183JUE1"/>
<reference evidence="4" key="1">
    <citation type="submission" date="2016-06" db="UniProtKB">
        <authorList>
            <consortium name="WormBaseParasite"/>
        </authorList>
    </citation>
    <scope>IDENTIFICATION</scope>
</reference>
<organism evidence="4">
    <name type="scientific">Schistosoma curassoni</name>
    <dbReference type="NCBI Taxonomy" id="6186"/>
    <lineage>
        <taxon>Eukaryota</taxon>
        <taxon>Metazoa</taxon>
        <taxon>Spiralia</taxon>
        <taxon>Lophotrochozoa</taxon>
        <taxon>Platyhelminthes</taxon>
        <taxon>Trematoda</taxon>
        <taxon>Digenea</taxon>
        <taxon>Strigeidida</taxon>
        <taxon>Schistosomatoidea</taxon>
        <taxon>Schistosomatidae</taxon>
        <taxon>Schistosoma</taxon>
    </lineage>
</organism>
<protein>
    <submittedName>
        <fullName evidence="4">Transducin/WD40 repeat-like superfamily protein</fullName>
    </submittedName>
</protein>
<evidence type="ECO:0000313" key="3">
    <source>
        <dbReference type="Proteomes" id="UP000279833"/>
    </source>
</evidence>
<dbReference type="Proteomes" id="UP000279833">
    <property type="component" value="Unassembled WGS sequence"/>
</dbReference>
<feature type="compositionally biased region" description="Polar residues" evidence="1">
    <location>
        <begin position="71"/>
        <end position="92"/>
    </location>
</feature>
<name>A0A183JUE1_9TREM</name>
<accession>A0A183JUE1</accession>
<feature type="region of interest" description="Disordered" evidence="1">
    <location>
        <begin position="71"/>
        <end position="93"/>
    </location>
</feature>
<proteinExistence type="predicted"/>
<gene>
    <name evidence="2" type="ORF">SCUD_LOCUS6332</name>
</gene>
<dbReference type="WBParaSite" id="SCUD_0000633201-mRNA-1">
    <property type="protein sequence ID" value="SCUD_0000633201-mRNA-1"/>
    <property type="gene ID" value="SCUD_0000633201"/>
</dbReference>
<keyword evidence="3" id="KW-1185">Reference proteome</keyword>
<reference evidence="2 3" key="2">
    <citation type="submission" date="2018-11" db="EMBL/GenBank/DDBJ databases">
        <authorList>
            <consortium name="Pathogen Informatics"/>
        </authorList>
    </citation>
    <scope>NUCLEOTIDE SEQUENCE [LARGE SCALE GENOMIC DNA]</scope>
    <source>
        <strain evidence="2">Dakar</strain>
        <strain evidence="3">Dakar, Senegal</strain>
    </source>
</reference>
<evidence type="ECO:0000256" key="1">
    <source>
        <dbReference type="SAM" id="MobiDB-lite"/>
    </source>
</evidence>
<evidence type="ECO:0000313" key="4">
    <source>
        <dbReference type="WBParaSite" id="SCUD_0000633201-mRNA-1"/>
    </source>
</evidence>
<evidence type="ECO:0000313" key="2">
    <source>
        <dbReference type="EMBL" id="VDP03093.1"/>
    </source>
</evidence>